<dbReference type="AlphaFoldDB" id="A0A6A5ZUL3"/>
<name>A0A6A5ZUL3_9PLEO</name>
<dbReference type="Proteomes" id="UP000799770">
    <property type="component" value="Unassembled WGS sequence"/>
</dbReference>
<evidence type="ECO:0008006" key="4">
    <source>
        <dbReference type="Google" id="ProtNLM"/>
    </source>
</evidence>
<evidence type="ECO:0000313" key="3">
    <source>
        <dbReference type="Proteomes" id="UP000799770"/>
    </source>
</evidence>
<evidence type="ECO:0000256" key="1">
    <source>
        <dbReference type="SAM" id="MobiDB-lite"/>
    </source>
</evidence>
<accession>A0A6A5ZUL3</accession>
<keyword evidence="3" id="KW-1185">Reference proteome</keyword>
<feature type="compositionally biased region" description="Basic and acidic residues" evidence="1">
    <location>
        <begin position="71"/>
        <end position="87"/>
    </location>
</feature>
<organism evidence="2 3">
    <name type="scientific">Lophiotrema nucula</name>
    <dbReference type="NCBI Taxonomy" id="690887"/>
    <lineage>
        <taxon>Eukaryota</taxon>
        <taxon>Fungi</taxon>
        <taxon>Dikarya</taxon>
        <taxon>Ascomycota</taxon>
        <taxon>Pezizomycotina</taxon>
        <taxon>Dothideomycetes</taxon>
        <taxon>Pleosporomycetidae</taxon>
        <taxon>Pleosporales</taxon>
        <taxon>Lophiotremataceae</taxon>
        <taxon>Lophiotrema</taxon>
    </lineage>
</organism>
<protein>
    <recommendedName>
        <fullName evidence="4">F-box domain-containing protein</fullName>
    </recommendedName>
</protein>
<dbReference type="EMBL" id="ML977310">
    <property type="protein sequence ID" value="KAF2123189.1"/>
    <property type="molecule type" value="Genomic_DNA"/>
</dbReference>
<feature type="region of interest" description="Disordered" evidence="1">
    <location>
        <begin position="1"/>
        <end position="112"/>
    </location>
</feature>
<sequence length="480" mass="55302">MGGYTGFSTRIVPSWTQPVLPSPAEVKRQLLAAYQRKQDAAPTPKRPRKSTNLVAKRPRPSRSTSGRKNTMKKDGATTIGAHEDRLHSGAGQVLSIPSPELSPCESRDKPKMEEECLKEQDASRIPNDSRLERHQSTEFKYLPTELRHMILKYIVWVFVGGNYIDIMTLISLPEVMRTCRQIRSDTMHLLAQIPLCLPYPVRDRPDLKIQRQIANFKTIYGASPRYLIMRVPIIQYFEYSTPEELKRELRSVIRTYGVDEKAKLLTGIIVGQSPPTGSGNCIASITHYETALTRGATRRDKWITKIFLYSQLQIFNWWTLLSISSVDDTLTFELKGFTDWQMLNLTHDWRDEILTQQCAIASFLASVIAFDPNVPNIKVTGLGAFLNIFLKAWNGIPQEIAAWQEYLKTRDGFLLCLLVSWPFPESFIKWEMVFDDPSEAHARYQACDRDLLDLKDLSTQDWAKRVWRARFSRHQWQFVD</sequence>
<gene>
    <name evidence="2" type="ORF">BDV96DRAFT_639732</name>
</gene>
<reference evidence="2" key="1">
    <citation type="journal article" date="2020" name="Stud. Mycol.">
        <title>101 Dothideomycetes genomes: a test case for predicting lifestyles and emergence of pathogens.</title>
        <authorList>
            <person name="Haridas S."/>
            <person name="Albert R."/>
            <person name="Binder M."/>
            <person name="Bloem J."/>
            <person name="Labutti K."/>
            <person name="Salamov A."/>
            <person name="Andreopoulos B."/>
            <person name="Baker S."/>
            <person name="Barry K."/>
            <person name="Bills G."/>
            <person name="Bluhm B."/>
            <person name="Cannon C."/>
            <person name="Castanera R."/>
            <person name="Culley D."/>
            <person name="Daum C."/>
            <person name="Ezra D."/>
            <person name="Gonzalez J."/>
            <person name="Henrissat B."/>
            <person name="Kuo A."/>
            <person name="Liang C."/>
            <person name="Lipzen A."/>
            <person name="Lutzoni F."/>
            <person name="Magnuson J."/>
            <person name="Mondo S."/>
            <person name="Nolan M."/>
            <person name="Ohm R."/>
            <person name="Pangilinan J."/>
            <person name="Park H.-J."/>
            <person name="Ramirez L."/>
            <person name="Alfaro M."/>
            <person name="Sun H."/>
            <person name="Tritt A."/>
            <person name="Yoshinaga Y."/>
            <person name="Zwiers L.-H."/>
            <person name="Turgeon B."/>
            <person name="Goodwin S."/>
            <person name="Spatafora J."/>
            <person name="Crous P."/>
            <person name="Grigoriev I."/>
        </authorList>
    </citation>
    <scope>NUCLEOTIDE SEQUENCE</scope>
    <source>
        <strain evidence="2">CBS 627.86</strain>
    </source>
</reference>
<dbReference type="OrthoDB" id="62952at2759"/>
<evidence type="ECO:0000313" key="2">
    <source>
        <dbReference type="EMBL" id="KAF2123189.1"/>
    </source>
</evidence>
<proteinExistence type="predicted"/>